<dbReference type="OrthoDB" id="43122at2759"/>
<feature type="compositionally biased region" description="Basic residues" evidence="2">
    <location>
        <begin position="198"/>
        <end position="207"/>
    </location>
</feature>
<feature type="compositionally biased region" description="Low complexity" evidence="2">
    <location>
        <begin position="462"/>
        <end position="472"/>
    </location>
</feature>
<proteinExistence type="predicted"/>
<dbReference type="FunFam" id="2.30.29.30:FF:000083">
    <property type="entry name" value="Pleckstrin homology domain-containing family A member 5"/>
    <property type="match status" value="1"/>
</dbReference>
<dbReference type="EMBL" id="VYZE01000073">
    <property type="protein sequence ID" value="NWU62815.1"/>
    <property type="molecule type" value="Genomic_DNA"/>
</dbReference>
<dbReference type="InterPro" id="IPR011993">
    <property type="entry name" value="PH-like_dom_sf"/>
</dbReference>
<feature type="domain" description="PH" evidence="3">
    <location>
        <begin position="59"/>
        <end position="178"/>
    </location>
</feature>
<feature type="compositionally biased region" description="Basic residues" evidence="2">
    <location>
        <begin position="867"/>
        <end position="881"/>
    </location>
</feature>
<dbReference type="CDD" id="cd13248">
    <property type="entry name" value="PH_PEPP1_2_3"/>
    <property type="match status" value="1"/>
</dbReference>
<keyword evidence="5" id="KW-1185">Reference proteome</keyword>
<feature type="non-terminal residue" evidence="4">
    <location>
        <position position="1"/>
    </location>
</feature>
<dbReference type="Pfam" id="PF25541">
    <property type="entry name" value="TBCA_PH"/>
    <property type="match status" value="1"/>
</dbReference>
<dbReference type="SMART" id="SM00233">
    <property type="entry name" value="PH"/>
    <property type="match status" value="1"/>
</dbReference>
<dbReference type="InterPro" id="IPR040392">
    <property type="entry name" value="PKHA4-7_PH"/>
</dbReference>
<feature type="region of interest" description="Disordered" evidence="2">
    <location>
        <begin position="1045"/>
        <end position="1088"/>
    </location>
</feature>
<feature type="coiled-coil region" evidence="1">
    <location>
        <begin position="586"/>
        <end position="672"/>
    </location>
</feature>
<keyword evidence="1" id="KW-0175">Coiled coil</keyword>
<evidence type="ECO:0000259" key="3">
    <source>
        <dbReference type="PROSITE" id="PS50003"/>
    </source>
</evidence>
<organism evidence="4 5">
    <name type="scientific">Pterocles burchelli</name>
    <dbReference type="NCBI Taxonomy" id="2585816"/>
    <lineage>
        <taxon>Eukaryota</taxon>
        <taxon>Metazoa</taxon>
        <taxon>Chordata</taxon>
        <taxon>Craniata</taxon>
        <taxon>Vertebrata</taxon>
        <taxon>Euteleostomi</taxon>
        <taxon>Archelosauria</taxon>
        <taxon>Archosauria</taxon>
        <taxon>Dinosauria</taxon>
        <taxon>Saurischia</taxon>
        <taxon>Theropoda</taxon>
        <taxon>Coelurosauria</taxon>
        <taxon>Aves</taxon>
        <taxon>Neognathae</taxon>
        <taxon>Neoaves</taxon>
        <taxon>Columbimorphae</taxon>
        <taxon>Pterocliformes</taxon>
        <taxon>Pteroclidae</taxon>
        <taxon>Pterocles</taxon>
    </lineage>
</organism>
<feature type="region of interest" description="Disordered" evidence="2">
    <location>
        <begin position="455"/>
        <end position="480"/>
    </location>
</feature>
<feature type="compositionally biased region" description="Pro residues" evidence="2">
    <location>
        <begin position="1056"/>
        <end position="1070"/>
    </location>
</feature>
<feature type="compositionally biased region" description="Basic and acidic residues" evidence="2">
    <location>
        <begin position="208"/>
        <end position="247"/>
    </location>
</feature>
<comment type="caution">
    <text evidence="4">The sequence shown here is derived from an EMBL/GenBank/DDBJ whole genome shotgun (WGS) entry which is preliminary data.</text>
</comment>
<dbReference type="Gene3D" id="2.30.29.30">
    <property type="entry name" value="Pleckstrin-homology domain (PH domain)/Phosphotyrosine-binding domain (PTB)"/>
    <property type="match status" value="1"/>
</dbReference>
<dbReference type="Pfam" id="PF00169">
    <property type="entry name" value="PH"/>
    <property type="match status" value="1"/>
</dbReference>
<protein>
    <submittedName>
        <fullName evidence="4">PKHA6 protein</fullName>
    </submittedName>
</protein>
<dbReference type="AlphaFoldDB" id="A0A7K5YBT3"/>
<feature type="region of interest" description="Disordered" evidence="2">
    <location>
        <begin position="706"/>
        <end position="903"/>
    </location>
</feature>
<evidence type="ECO:0000313" key="5">
    <source>
        <dbReference type="Proteomes" id="UP000522270"/>
    </source>
</evidence>
<feature type="non-terminal residue" evidence="4">
    <location>
        <position position="1088"/>
    </location>
</feature>
<sequence length="1088" mass="121851">MSSKAGGKRPVTIPSEPPNHTMVSEVPPERPGGRASRPSRKGIAFGKRSNSMKRNPNAAVTKSGWLYKQASSGVKQWNKRWFVLVDRCLFYYKDEKEESILGSIPLLSFRVAAVQPSDNISRKHTFKVTVCWVEELPASNDQSLSPQAEHAGIRTYFFSAENTEEQESWIQAMGEAARVQIPPTQRHEKPDSENIPPSKHHHHHRNAAHREHPKADPDAKTRGEGDGRGSEKMERKSERMESKKEPLAKANGIAGQEMPSEPGSPYPEGPRVPGSTERPPQPNGWPYSSPSRPGSTAYPPPDGESVVLRRGIAPRTNPEKIAQRKSSMTQLQQWVNSRRGAVPPEELRSPTRFYPMSRRVPDYYSPYSPQYPEDYQYYPPGVRPDSICSMPAYERVSPPWALEDKRHSFRNGGTYQLHEWKEHPGFGRQDVPLWLPGPGRQLTYLDEVDAASGSLRRMSLQPRSRSVPRSPSQGSYSRARVYSPVRSPSARFERLPARGEEIYADPTTFVMRRSISSPKYDYLGDRRPVPAGMYPYHYPASPTVHDKMVCVTPFPEPYRETLHTYKLSEQDTDKLLGKLCEQNKVLREQERLVQQLRAEKESLESALMGTHQELEMFGSQPAYPEKLLHKKESLQNQLINIRVELSQASTALANSTAEYESLESEVSALHDDLWEQLNLDIQNEMLNRQIQKEIWRIQDVMEGLRKNNPSRGTDTAKHRVAIGPSGTYSSNSPASPLSSASLTSPLSPFSLISGSQGSPTKPGPSEPKPSFEQSKKEAQRPAPPAEGIPQTRQEQEAEKQAALNKVGIVPPRTKSPAEEEAMPVAGVSRRSIGGMANGLGSRERPKSAVFATETKVKMSVEEQIDRMKRHQSGSMKEKRRSLQLPGSQPPDTPGTKAPASYKVVRRHRSIHEVDISDLEAALRSDDTGKVYETPQEEIARLRKMELEPQHYDVDINKELSTPDKVLIPERYIELEPDTPLSPEEMKEKQKKVERIKTLIAKSSLQNVIPLGEGEVDAPQDPETQLQEQEKRIEISCALAAEASRRGRMLSAQCATPSPPTSPASPTPPTNPLSSETSRGADNSHFMRV</sequence>
<reference evidence="4 5" key="1">
    <citation type="submission" date="2019-09" db="EMBL/GenBank/DDBJ databases">
        <title>Bird 10,000 Genomes (B10K) Project - Family phase.</title>
        <authorList>
            <person name="Zhang G."/>
        </authorList>
    </citation>
    <scope>NUCLEOTIDE SEQUENCE [LARGE SCALE GENOMIC DNA]</scope>
    <source>
        <strain evidence="4">B10K-DU-027-49</strain>
        <tissue evidence="4">Muscle</tissue>
    </source>
</reference>
<dbReference type="InterPro" id="IPR057971">
    <property type="entry name" value="PKHA4-7_TBCA"/>
</dbReference>
<dbReference type="SUPFAM" id="SSF50729">
    <property type="entry name" value="PH domain-like"/>
    <property type="match status" value="1"/>
</dbReference>
<dbReference type="PANTHER" id="PTHR12752">
    <property type="entry name" value="PHOSPHOINOSITOL 3-PHOSPHATE-BINDING PROTEIN"/>
    <property type="match status" value="1"/>
</dbReference>
<dbReference type="PANTHER" id="PTHR12752:SF5">
    <property type="entry name" value="PLECKSTRIN HOMOLOGY DOMAIN-CONTAINING FAMILY A MEMBER 6"/>
    <property type="match status" value="1"/>
</dbReference>
<feature type="compositionally biased region" description="Basic and acidic residues" evidence="2">
    <location>
        <begin position="854"/>
        <end position="866"/>
    </location>
</feature>
<feature type="region of interest" description="Disordered" evidence="2">
    <location>
        <begin position="182"/>
        <end position="330"/>
    </location>
</feature>
<dbReference type="InterPro" id="IPR001849">
    <property type="entry name" value="PH_domain"/>
</dbReference>
<gene>
    <name evidence="4" type="primary">Plekha6</name>
    <name evidence="4" type="ORF">PTEBUR_R13203</name>
</gene>
<name>A0A7K5YBT3_9AVES</name>
<dbReference type="Proteomes" id="UP000522270">
    <property type="component" value="Unassembled WGS sequence"/>
</dbReference>
<evidence type="ECO:0000313" key="4">
    <source>
        <dbReference type="EMBL" id="NWU62815.1"/>
    </source>
</evidence>
<evidence type="ECO:0000256" key="2">
    <source>
        <dbReference type="SAM" id="MobiDB-lite"/>
    </source>
</evidence>
<feature type="region of interest" description="Disordered" evidence="2">
    <location>
        <begin position="1"/>
        <end position="56"/>
    </location>
</feature>
<evidence type="ECO:0000256" key="1">
    <source>
        <dbReference type="SAM" id="Coils"/>
    </source>
</evidence>
<dbReference type="PROSITE" id="PS50003">
    <property type="entry name" value="PH_DOMAIN"/>
    <property type="match status" value="1"/>
</dbReference>
<accession>A0A7K5YBT3</accession>
<feature type="compositionally biased region" description="Low complexity" evidence="2">
    <location>
        <begin position="729"/>
        <end position="753"/>
    </location>
</feature>